<dbReference type="GO" id="GO:0009089">
    <property type="term" value="P:lysine biosynthetic process via diaminopimelate"/>
    <property type="evidence" value="ECO:0007669"/>
    <property type="project" value="InterPro"/>
</dbReference>
<gene>
    <name evidence="5" type="ORF">HGA11_08985</name>
</gene>
<reference evidence="5 6" key="1">
    <citation type="submission" date="2020-04" db="EMBL/GenBank/DDBJ databases">
        <title>MicrobeNet Type strains.</title>
        <authorList>
            <person name="Nicholson A.C."/>
        </authorList>
    </citation>
    <scope>NUCLEOTIDE SEQUENCE [LARGE SCALE GENOMIC DNA]</scope>
    <source>
        <strain evidence="5 6">ATCC 700731</strain>
    </source>
</reference>
<accession>A0A7X6RV68</accession>
<evidence type="ECO:0000259" key="3">
    <source>
        <dbReference type="Pfam" id="PF01113"/>
    </source>
</evidence>
<dbReference type="InterPro" id="IPR045760">
    <property type="entry name" value="DAP_DH_C"/>
</dbReference>
<protein>
    <submittedName>
        <fullName evidence="5">Dihydrodipicolinate reductase</fullName>
    </submittedName>
</protein>
<evidence type="ECO:0000313" key="5">
    <source>
        <dbReference type="EMBL" id="NKZ11109.1"/>
    </source>
</evidence>
<dbReference type="RefSeq" id="WP_049924897.1">
    <property type="nucleotide sequence ID" value="NZ_HG322951.1"/>
</dbReference>
<keyword evidence="2" id="KW-0560">Oxidoreductase</keyword>
<feature type="domain" description="Dihydrodipicolinate reductase N-terminal" evidence="3">
    <location>
        <begin position="17"/>
        <end position="80"/>
    </location>
</feature>
<evidence type="ECO:0000256" key="2">
    <source>
        <dbReference type="ARBA" id="ARBA00023002"/>
    </source>
</evidence>
<dbReference type="AlphaFoldDB" id="A0A7X6RV68"/>
<dbReference type="Pfam" id="PF01113">
    <property type="entry name" value="DapB_N"/>
    <property type="match status" value="1"/>
</dbReference>
<organism evidence="5 6">
    <name type="scientific">Mycolicibacterium septicum DSM 44393</name>
    <dbReference type="NCBI Taxonomy" id="1341646"/>
    <lineage>
        <taxon>Bacteria</taxon>
        <taxon>Bacillati</taxon>
        <taxon>Actinomycetota</taxon>
        <taxon>Actinomycetes</taxon>
        <taxon>Mycobacteriales</taxon>
        <taxon>Mycobacteriaceae</taxon>
        <taxon>Mycolicibacterium</taxon>
    </lineage>
</organism>
<dbReference type="CDD" id="cd24146">
    <property type="entry name" value="nat-AmDH_N_like"/>
    <property type="match status" value="1"/>
</dbReference>
<dbReference type="EMBL" id="JAAXPJ010000003">
    <property type="protein sequence ID" value="NKZ11109.1"/>
    <property type="molecule type" value="Genomic_DNA"/>
</dbReference>
<dbReference type="Proteomes" id="UP000518188">
    <property type="component" value="Unassembled WGS sequence"/>
</dbReference>
<name>A0A7X6RV68_9MYCO</name>
<dbReference type="SUPFAM" id="SSF51735">
    <property type="entry name" value="NAD(P)-binding Rossmann-fold domains"/>
    <property type="match status" value="1"/>
</dbReference>
<dbReference type="InterPro" id="IPR036291">
    <property type="entry name" value="NAD(P)-bd_dom_sf"/>
</dbReference>
<dbReference type="Gene3D" id="3.40.50.720">
    <property type="entry name" value="NAD(P)-binding Rossmann-like Domain"/>
    <property type="match status" value="1"/>
</dbReference>
<feature type="domain" description="2,4-diaminopentanoate dehydrogenase C-terminal" evidence="4">
    <location>
        <begin position="152"/>
        <end position="363"/>
    </location>
</feature>
<sequence>MGDPLANGKRYKVILWATGTIGRFAIRTILDRPNLELAGVWVHSESKDGQDAGTLAGLDAIGIAATRDAEALLASDADCVMYVGPGTSRPKEARDDFCRILRAGKNLVTTSIPGLVYERGSLSARYTGPLREAALAGGSSLFSSGVEPGFGCDLLPIALTTMSHTVYSIRGLEITNYSEYPVAFDVRDTFGFGMPLDYQGGLRTPGALRFGWGAAVTMVADAMGVTLDEIRESCEFAPATRRIDAASGVVEEGKVGAVWTRCIGVVDGVEAITIEHIDRMADDFAPDWPKGRDGGTDGIWRVIIDGEPSFDAEFQVGFRPGENTSNQGLLATGMRALNAIPWVCEAEPGIVDALHLPLTPAVGGMRPHRDGIRAF</sequence>
<proteinExistence type="predicted"/>
<evidence type="ECO:0000313" key="6">
    <source>
        <dbReference type="Proteomes" id="UP000518188"/>
    </source>
</evidence>
<evidence type="ECO:0000256" key="1">
    <source>
        <dbReference type="ARBA" id="ARBA00022857"/>
    </source>
</evidence>
<dbReference type="GO" id="GO:0008839">
    <property type="term" value="F:4-hydroxy-tetrahydrodipicolinate reductase"/>
    <property type="evidence" value="ECO:0007669"/>
    <property type="project" value="InterPro"/>
</dbReference>
<evidence type="ECO:0000259" key="4">
    <source>
        <dbReference type="Pfam" id="PF19328"/>
    </source>
</evidence>
<dbReference type="Pfam" id="PF19328">
    <property type="entry name" value="DAP_DH_C"/>
    <property type="match status" value="1"/>
</dbReference>
<dbReference type="InterPro" id="IPR000846">
    <property type="entry name" value="DapB_N"/>
</dbReference>
<keyword evidence="1" id="KW-0521">NADP</keyword>
<comment type="caution">
    <text evidence="5">The sequence shown here is derived from an EMBL/GenBank/DDBJ whole genome shotgun (WGS) entry which is preliminary data.</text>
</comment>